<gene>
    <name evidence="2" type="ORF">JD77_06065</name>
</gene>
<feature type="compositionally biased region" description="Basic and acidic residues" evidence="1">
    <location>
        <begin position="911"/>
        <end position="921"/>
    </location>
</feature>
<comment type="caution">
    <text evidence="2">The sequence shown here is derived from an EMBL/GenBank/DDBJ whole genome shotgun (WGS) entry which is preliminary data.</text>
</comment>
<proteinExistence type="predicted"/>
<feature type="region of interest" description="Disordered" evidence="1">
    <location>
        <begin position="1126"/>
        <end position="1247"/>
    </location>
</feature>
<dbReference type="RefSeq" id="WP_145777175.1">
    <property type="nucleotide sequence ID" value="NZ_VLKE01000001.1"/>
</dbReference>
<evidence type="ECO:0000313" key="2">
    <source>
        <dbReference type="EMBL" id="TWH71040.1"/>
    </source>
</evidence>
<feature type="compositionally biased region" description="Low complexity" evidence="1">
    <location>
        <begin position="1405"/>
        <end position="1414"/>
    </location>
</feature>
<feature type="compositionally biased region" description="Polar residues" evidence="1">
    <location>
        <begin position="796"/>
        <end position="806"/>
    </location>
</feature>
<accession>A0A562IJD0</accession>
<dbReference type="EMBL" id="VLKE01000001">
    <property type="protein sequence ID" value="TWH71040.1"/>
    <property type="molecule type" value="Genomic_DNA"/>
</dbReference>
<feature type="compositionally biased region" description="Polar residues" evidence="1">
    <location>
        <begin position="1164"/>
        <end position="1178"/>
    </location>
</feature>
<feature type="compositionally biased region" description="Basic and acidic residues" evidence="1">
    <location>
        <begin position="855"/>
        <end position="871"/>
    </location>
</feature>
<dbReference type="Proteomes" id="UP000319825">
    <property type="component" value="Unassembled WGS sequence"/>
</dbReference>
<feature type="compositionally biased region" description="Low complexity" evidence="1">
    <location>
        <begin position="1179"/>
        <end position="1190"/>
    </location>
</feature>
<feature type="region of interest" description="Disordered" evidence="1">
    <location>
        <begin position="1382"/>
        <end position="1423"/>
    </location>
</feature>
<feature type="region of interest" description="Disordered" evidence="1">
    <location>
        <begin position="755"/>
        <end position="951"/>
    </location>
</feature>
<feature type="compositionally biased region" description="Basic and acidic residues" evidence="1">
    <location>
        <begin position="810"/>
        <end position="819"/>
    </location>
</feature>
<name>A0A562IJD0_MICOL</name>
<sequence>MAAAGPTIELDESWLRALEAFTGMRVSRAELPLLRDDIGTLGTLALRVRTVLGPLLEQTIRAVRQAGEGEAFDRFVAQTAPFVRKMAETADLMLAVVDAEKKFFVETEVGKRTALAMFNFMIAEFAVAAAMWFWNPVGAAAHVAQTRTIIQAILRSALVRSAASGTAMQMLFMPGSALLAEVSMMTDGLQPGVNWSTVGKQAAFAGAVAFLGTVGGPALGRAAGVVAGAVGKLGVSDATKHLLTDVLSRPVTETLGEGLFGIGASLMVEGYWDPNNLGADLLSGAISGAGGAAASGLGLVVSRAVMQPRVQVPHLAFTPDGKPVLPVGPTPVGGDTSTGYEAGVDDPKPAVTGWQTPPPPPPLLPAANLPTPKLDLPAPHLDLSVPSWSVPSWSMPAAPVPAWVAAAGGPVVEQWQRFQQDLADRYGGLLAGTGPARQFLAALPVPVERVFTEWADARQNDPAVPVFLSQVGLPATALTDQFLFGVRDRAVAQVTETLAGQVPAGGQIPAAVRPEQVVAALPGEFDRQALRSIAHLAVGHHLDQYFTTGTPATVPLPGGVVPPGGVIPPGGAGVPGAAGVPGGSGAATPPSEVVRAAVERQVRAHVDRSLDAILGATPLPATPLPAAPLAVPPAVPSAAVVRPDAAQVNAVADVVRQAFTDLPARVTAAAIPDTTAPHTTPSGTDTPAHRPTDLPPAPVTPEQHTAAATRQAEDQFTALARKYGVAPANHDTLAGAFQRDWVNGYHQVLAQATGNATPATPSAPGTPDAAGASSTVPGGVAPRTEGTPNHDHTSDRTSVSDTSASGDDSIFSRDNRPDDTFTVSDMSVSGDDMFSRDGRPDDTFTVSDLSSMDEPISRDPAKPDSGDRDPFSDVSSSADSVDGDPVRRDFWATNSFGDASSRDGLINGTPVKRDSGDRDPFSDVSSLGDSAGGDPAGRGEPASTAPEPAVAATGQAAAAAESARRVADWIDQTPVAPDSRDPWWWCVQATLDAYTTAYGRPSNRAVSDDRILGPDGRLAPTTSWPQLLDILDATPERVTHPDGVTPEDVLAALRAAPGSMVVVKAAPPNEPQHVFALHSQPQPSGPPTIKVRDGLVPGAEDRPEPSDPVRDPWLRHLFASSTRLAAFDNTGRPTTITNLLPDRTTAHPQPTTTTSIDPSAILLASTTPPRGPSQAMQADTTSPSDPVSDSLPGRPAAMEWHPPADAGSDAGGQLSDGDGYAVPPGFPGYESGVSDAPLNPGGGEPPTGAGRVVVMEVDAEPRTPVPPSATTALAPPEIVASRAWDGFFQRVLDRAGGQVAETLGLATVEVDDVRHYLAIELDRIVQRTDLRQRLQLSSPSLEVLRQALDSRGRSVPGLTQVLPHLVLEAFGINFAVSGSETVRHDQGAGPAGAGTGQGRLRRSAGRGPAAAHGGPTPVSSAPSRWSRMQALGRDFQLMWQPGGRRGTRRS</sequence>
<reference evidence="2 3" key="1">
    <citation type="submission" date="2019-07" db="EMBL/GenBank/DDBJ databases">
        <title>R&amp;d 2014.</title>
        <authorList>
            <person name="Klenk H.-P."/>
        </authorList>
    </citation>
    <scope>NUCLEOTIDE SEQUENCE [LARGE SCALE GENOMIC DNA]</scope>
    <source>
        <strain evidence="2 3">DSM 43868</strain>
    </source>
</reference>
<evidence type="ECO:0008006" key="4">
    <source>
        <dbReference type="Google" id="ProtNLM"/>
    </source>
</evidence>
<evidence type="ECO:0000256" key="1">
    <source>
        <dbReference type="SAM" id="MobiDB-lite"/>
    </source>
</evidence>
<protein>
    <recommendedName>
        <fullName evidence="4">Papain fold toxin 1 (Glutamine deamidase) of polymorphic toxin system</fullName>
    </recommendedName>
</protein>
<evidence type="ECO:0000313" key="3">
    <source>
        <dbReference type="Proteomes" id="UP000319825"/>
    </source>
</evidence>
<feature type="region of interest" description="Disordered" evidence="1">
    <location>
        <begin position="670"/>
        <end position="710"/>
    </location>
</feature>
<dbReference type="OrthoDB" id="3411476at2"/>
<keyword evidence="3" id="KW-1185">Reference proteome</keyword>
<feature type="compositionally biased region" description="Basic and acidic residues" evidence="1">
    <location>
        <begin position="833"/>
        <end position="842"/>
    </location>
</feature>
<feature type="compositionally biased region" description="Low complexity" evidence="1">
    <location>
        <begin position="755"/>
        <end position="774"/>
    </location>
</feature>
<organism evidence="2 3">
    <name type="scientific">Micromonospora olivasterospora</name>
    <dbReference type="NCBI Taxonomy" id="1880"/>
    <lineage>
        <taxon>Bacteria</taxon>
        <taxon>Bacillati</taxon>
        <taxon>Actinomycetota</taxon>
        <taxon>Actinomycetes</taxon>
        <taxon>Micromonosporales</taxon>
        <taxon>Micromonosporaceae</taxon>
        <taxon>Micromonospora</taxon>
    </lineage>
</organism>
<feature type="compositionally biased region" description="Polar residues" evidence="1">
    <location>
        <begin position="676"/>
        <end position="685"/>
    </location>
</feature>